<name>A0A563VKA8_9CYAN</name>
<accession>A0A563VKA8</accession>
<organism evidence="1 2">
    <name type="scientific">Hyella patelloides LEGE 07179</name>
    <dbReference type="NCBI Taxonomy" id="945734"/>
    <lineage>
        <taxon>Bacteria</taxon>
        <taxon>Bacillati</taxon>
        <taxon>Cyanobacteriota</taxon>
        <taxon>Cyanophyceae</taxon>
        <taxon>Pleurocapsales</taxon>
        <taxon>Hyellaceae</taxon>
        <taxon>Hyella</taxon>
    </lineage>
</organism>
<dbReference type="AlphaFoldDB" id="A0A563VKA8"/>
<evidence type="ECO:0000313" key="1">
    <source>
        <dbReference type="EMBL" id="VEP11842.1"/>
    </source>
</evidence>
<reference evidence="1 2" key="1">
    <citation type="submission" date="2019-01" db="EMBL/GenBank/DDBJ databases">
        <authorList>
            <person name="Brito A."/>
        </authorList>
    </citation>
    <scope>NUCLEOTIDE SEQUENCE [LARGE SCALE GENOMIC DNA]</scope>
    <source>
        <strain evidence="1">1</strain>
    </source>
</reference>
<sequence>MFYAIFIFNWIPAFVFQEKSGLDYLHCQKTIFDLEIYSDIYSKITAQILLLKIFD</sequence>
<keyword evidence="2" id="KW-1185">Reference proteome</keyword>
<dbReference type="Proteomes" id="UP000320055">
    <property type="component" value="Unassembled WGS sequence"/>
</dbReference>
<proteinExistence type="predicted"/>
<gene>
    <name evidence="1" type="ORF">H1P_1220011</name>
</gene>
<dbReference type="EMBL" id="CAACVJ010000027">
    <property type="protein sequence ID" value="VEP11842.1"/>
    <property type="molecule type" value="Genomic_DNA"/>
</dbReference>
<evidence type="ECO:0000313" key="2">
    <source>
        <dbReference type="Proteomes" id="UP000320055"/>
    </source>
</evidence>
<protein>
    <submittedName>
        <fullName evidence="1">Uncharacterized protein</fullName>
    </submittedName>
</protein>